<protein>
    <submittedName>
        <fullName evidence="1">Alanine racemase</fullName>
        <ecNumber evidence="1">5.1.1.1</ecNumber>
    </submittedName>
</protein>
<gene>
    <name evidence="1" type="ORF">K4L44_11870</name>
</gene>
<organism evidence="1 2">
    <name type="scientific">Halosquirtibacter laminarini</name>
    <dbReference type="NCBI Taxonomy" id="3374600"/>
    <lineage>
        <taxon>Bacteria</taxon>
        <taxon>Pseudomonadati</taxon>
        <taxon>Bacteroidota</taxon>
        <taxon>Bacteroidia</taxon>
        <taxon>Marinilabiliales</taxon>
        <taxon>Prolixibacteraceae</taxon>
        <taxon>Halosquirtibacter</taxon>
    </lineage>
</organism>
<evidence type="ECO:0000313" key="2">
    <source>
        <dbReference type="Proteomes" id="UP000826212"/>
    </source>
</evidence>
<evidence type="ECO:0000313" key="1">
    <source>
        <dbReference type="EMBL" id="QZE13282.1"/>
    </source>
</evidence>
<dbReference type="EC" id="5.1.1.1" evidence="1"/>
<accession>A0AC61NCM4</accession>
<dbReference type="Proteomes" id="UP000826212">
    <property type="component" value="Chromosome"/>
</dbReference>
<proteinExistence type="predicted"/>
<dbReference type="EMBL" id="CP081303">
    <property type="protein sequence ID" value="QZE13282.1"/>
    <property type="molecule type" value="Genomic_DNA"/>
</dbReference>
<reference evidence="1" key="1">
    <citation type="submission" date="2021-08" db="EMBL/GenBank/DDBJ databases">
        <title>Novel anaerobic bacterium isolated from sea squirt in East Sea, Republic of Korea.</title>
        <authorList>
            <person name="Nguyen T.H."/>
            <person name="Li Z."/>
            <person name="Lee Y.-J."/>
            <person name="Ko J."/>
            <person name="Kim S.-G."/>
        </authorList>
    </citation>
    <scope>NUCLEOTIDE SEQUENCE</scope>
    <source>
        <strain evidence="1">KCTC 25031</strain>
    </source>
</reference>
<keyword evidence="2" id="KW-1185">Reference proteome</keyword>
<name>A0AC61NCM4_9BACT</name>
<keyword evidence="1" id="KW-0413">Isomerase</keyword>
<sequence length="372" mass="42651">MNSHTKLSINKERCHRNIEKMALKCQKHKVSLRPHVMAHCSLQITEWYRQFGIDKIAVSSLQIANYFADNGWEDITVTVPINIHDKEQLITLNNKIKLQTVVEHLSTLEELMDVPSPISIYLKIDTDGEMLGIPSTNIKKIQKIIGFILKNPSRFNFKGFMAHPYHTFTSETRHKINNIHYTTILQLTNLKNQFLASFPHIELIIGDTLSALICNDFRNITEIQPSTFIFNDALTWKLGACKLEDIALKIHTSVIAKNKSRNEIILQANEHHITRNSYINIDGKELYGRVFREDKGKKTLLGELNYIHKISLTHATIKVTPSEFFKIQRGDIIEIIPVKASATFKSCQWGETEDGEIIQSMPNHFGTYNTSI</sequence>